<dbReference type="AlphaFoldDB" id="A0A291G7N3"/>
<gene>
    <name evidence="6" type="ORF">CEW89_01910</name>
</gene>
<dbReference type="SUPFAM" id="SSF51206">
    <property type="entry name" value="cAMP-binding domain-like"/>
    <property type="match status" value="1"/>
</dbReference>
<proteinExistence type="predicted"/>
<dbReference type="CDD" id="cd00038">
    <property type="entry name" value="CAP_ED"/>
    <property type="match status" value="1"/>
</dbReference>
<dbReference type="Gene3D" id="2.60.120.10">
    <property type="entry name" value="Jelly Rolls"/>
    <property type="match status" value="1"/>
</dbReference>
<evidence type="ECO:0000313" key="6">
    <source>
        <dbReference type="EMBL" id="ATG46429.1"/>
    </source>
</evidence>
<dbReference type="Proteomes" id="UP000217935">
    <property type="component" value="Chromosome"/>
</dbReference>
<dbReference type="PROSITE" id="PS50042">
    <property type="entry name" value="CNMP_BINDING_3"/>
    <property type="match status" value="1"/>
</dbReference>
<keyword evidence="7" id="KW-1185">Reference proteome</keyword>
<dbReference type="GO" id="GO:0006355">
    <property type="term" value="P:regulation of DNA-templated transcription"/>
    <property type="evidence" value="ECO:0007669"/>
    <property type="project" value="InterPro"/>
</dbReference>
<dbReference type="SMART" id="SM00100">
    <property type="entry name" value="cNMP"/>
    <property type="match status" value="1"/>
</dbReference>
<dbReference type="InterPro" id="IPR014710">
    <property type="entry name" value="RmlC-like_jellyroll"/>
</dbReference>
<name>A0A291G7N3_9RHOB</name>
<dbReference type="Pfam" id="PF00027">
    <property type="entry name" value="cNMP_binding"/>
    <property type="match status" value="1"/>
</dbReference>
<dbReference type="GO" id="GO:0003677">
    <property type="term" value="F:DNA binding"/>
    <property type="evidence" value="ECO:0007669"/>
    <property type="project" value="UniProtKB-KW"/>
</dbReference>
<dbReference type="InterPro" id="IPR036388">
    <property type="entry name" value="WH-like_DNA-bd_sf"/>
</dbReference>
<dbReference type="InterPro" id="IPR012318">
    <property type="entry name" value="HTH_CRP"/>
</dbReference>
<dbReference type="InterPro" id="IPR000595">
    <property type="entry name" value="cNMP-bd_dom"/>
</dbReference>
<organism evidence="6 7">
    <name type="scientific">Celeribacter ethanolicus</name>
    <dbReference type="NCBI Taxonomy" id="1758178"/>
    <lineage>
        <taxon>Bacteria</taxon>
        <taxon>Pseudomonadati</taxon>
        <taxon>Pseudomonadota</taxon>
        <taxon>Alphaproteobacteria</taxon>
        <taxon>Rhodobacterales</taxon>
        <taxon>Roseobacteraceae</taxon>
        <taxon>Celeribacter</taxon>
    </lineage>
</organism>
<keyword evidence="2" id="KW-0238">DNA-binding</keyword>
<feature type="domain" description="HTH crp-type" evidence="5">
    <location>
        <begin position="149"/>
        <end position="223"/>
    </location>
</feature>
<dbReference type="SUPFAM" id="SSF46785">
    <property type="entry name" value="Winged helix' DNA-binding domain"/>
    <property type="match status" value="1"/>
</dbReference>
<evidence type="ECO:0000313" key="7">
    <source>
        <dbReference type="Proteomes" id="UP000217935"/>
    </source>
</evidence>
<accession>A0A291G7N3</accession>
<evidence type="ECO:0000259" key="5">
    <source>
        <dbReference type="PROSITE" id="PS51063"/>
    </source>
</evidence>
<dbReference type="InterPro" id="IPR018490">
    <property type="entry name" value="cNMP-bd_dom_sf"/>
</dbReference>
<dbReference type="Pfam" id="PF13545">
    <property type="entry name" value="HTH_Crp_2"/>
    <property type="match status" value="1"/>
</dbReference>
<dbReference type="RefSeq" id="WP_096804696.1">
    <property type="nucleotide sequence ID" value="NZ_CP022196.1"/>
</dbReference>
<reference evidence="6 7" key="1">
    <citation type="submission" date="2017-06" db="EMBL/GenBank/DDBJ databases">
        <title>Celeribacter sp. TSPH2 complete genome sequence.</title>
        <authorList>
            <person name="Woo J.-H."/>
            <person name="Kim H.-S."/>
        </authorList>
    </citation>
    <scope>NUCLEOTIDE SEQUENCE [LARGE SCALE GENOMIC DNA]</scope>
    <source>
        <strain evidence="6 7">TSPH2</strain>
    </source>
</reference>
<protein>
    <submittedName>
        <fullName evidence="6">Crp/Fnr family transcriptional regulator</fullName>
    </submittedName>
</protein>
<dbReference type="InterPro" id="IPR036390">
    <property type="entry name" value="WH_DNA-bd_sf"/>
</dbReference>
<sequence length="244" mass="26533">MTPAAASPLTRKLSAFVALSEAELAVLARLHGRRRSFVAGRDMAHQGQSDQAAYILSAGWVCSYKIQPDGTRQIVDFQVPGDFLGLRSVLLRTSDHSFEPIVDVEAAEVLTGDLLEAFARTPRLATAILWAASRDEAMVVEHLVGIGRRDAGARMAHFLLELGSRLALVGMGSKEGYDCPLTQYHLADALGLSAVHVNRVLRQLRERGLVTFRDGHVAFHDYSGLAELAGFDPAYLDQTGPLLK</sequence>
<evidence type="ECO:0000256" key="3">
    <source>
        <dbReference type="ARBA" id="ARBA00023163"/>
    </source>
</evidence>
<dbReference type="EMBL" id="CP022196">
    <property type="protein sequence ID" value="ATG46429.1"/>
    <property type="molecule type" value="Genomic_DNA"/>
</dbReference>
<dbReference type="KEGG" id="ceh:CEW89_01910"/>
<keyword evidence="1" id="KW-0805">Transcription regulation</keyword>
<dbReference type="OrthoDB" id="7584044at2"/>
<evidence type="ECO:0000259" key="4">
    <source>
        <dbReference type="PROSITE" id="PS50042"/>
    </source>
</evidence>
<feature type="domain" description="Cyclic nucleotide-binding" evidence="4">
    <location>
        <begin position="15"/>
        <end position="90"/>
    </location>
</feature>
<evidence type="ECO:0000256" key="2">
    <source>
        <dbReference type="ARBA" id="ARBA00023125"/>
    </source>
</evidence>
<keyword evidence="3" id="KW-0804">Transcription</keyword>
<dbReference type="Gene3D" id="1.10.10.10">
    <property type="entry name" value="Winged helix-like DNA-binding domain superfamily/Winged helix DNA-binding domain"/>
    <property type="match status" value="1"/>
</dbReference>
<evidence type="ECO:0000256" key="1">
    <source>
        <dbReference type="ARBA" id="ARBA00023015"/>
    </source>
</evidence>
<dbReference type="PROSITE" id="PS51063">
    <property type="entry name" value="HTH_CRP_2"/>
    <property type="match status" value="1"/>
</dbReference>